<dbReference type="RefSeq" id="WP_211913356.1">
    <property type="nucleotide sequence ID" value="NZ_CP036498.1"/>
</dbReference>
<evidence type="ECO:0000313" key="6">
    <source>
        <dbReference type="EMBL" id="QUS42180.1"/>
    </source>
</evidence>
<dbReference type="EMBL" id="CP036498">
    <property type="protein sequence ID" value="QUS42180.1"/>
    <property type="molecule type" value="Genomic_DNA"/>
</dbReference>
<feature type="DNA-binding region" description="H-T-H motif" evidence="4">
    <location>
        <begin position="43"/>
        <end position="62"/>
    </location>
</feature>
<keyword evidence="2 4" id="KW-0238">DNA-binding</keyword>
<dbReference type="PROSITE" id="PS01081">
    <property type="entry name" value="HTH_TETR_1"/>
    <property type="match status" value="1"/>
</dbReference>
<accession>A0ABX8AIL8</accession>
<organism evidence="6 7">
    <name type="scientific">Tardiphaga alba</name>
    <dbReference type="NCBI Taxonomy" id="340268"/>
    <lineage>
        <taxon>Bacteria</taxon>
        <taxon>Pseudomonadati</taxon>
        <taxon>Pseudomonadota</taxon>
        <taxon>Alphaproteobacteria</taxon>
        <taxon>Hyphomicrobiales</taxon>
        <taxon>Nitrobacteraceae</taxon>
        <taxon>Tardiphaga</taxon>
    </lineage>
</organism>
<dbReference type="SUPFAM" id="SSF46689">
    <property type="entry name" value="Homeodomain-like"/>
    <property type="match status" value="1"/>
</dbReference>
<keyword evidence="1" id="KW-0805">Transcription regulation</keyword>
<keyword evidence="3" id="KW-0804">Transcription</keyword>
<evidence type="ECO:0000256" key="2">
    <source>
        <dbReference type="ARBA" id="ARBA00023125"/>
    </source>
</evidence>
<name>A0ABX8AIL8_9BRAD</name>
<evidence type="ECO:0000259" key="5">
    <source>
        <dbReference type="PROSITE" id="PS50977"/>
    </source>
</evidence>
<sequence>MQKSDDVQNASKPARGRPRAFDRVAALNAATRLFWQKGFAATSISDLTAAMGIGSPSLYAAFGSKEALYAEALSHYGAAYEKLVWTNFGLAKTCREAVEAFLMDSAAALTGSCHHGDPLGCMVTLSAVGSEGYPELGETVRLARAVGLERVRERIRRGVSEGELPAATDIDGLARFVLAIQGGMSLQARDGASREELEAVARHTMSGWDSRTDV</sequence>
<reference evidence="6 7" key="1">
    <citation type="submission" date="2019-02" db="EMBL/GenBank/DDBJ databases">
        <title>Emended description of the genus Rhodopseudomonas and description of Rhodopseudomonas albus sp. nov., a non-phototrophic, heavy-metal-tolerant bacterium isolated from garden soil.</title>
        <authorList>
            <person name="Bao Z."/>
            <person name="Cao W.W."/>
            <person name="Sato Y."/>
            <person name="Nishizawa T."/>
            <person name="Zhao J."/>
            <person name="Guo Y."/>
            <person name="Ohta H."/>
        </authorList>
    </citation>
    <scope>NUCLEOTIDE SEQUENCE [LARGE SCALE GENOMIC DNA]</scope>
    <source>
        <strain evidence="6 7">SK50-23</strain>
    </source>
</reference>
<dbReference type="InterPro" id="IPR001647">
    <property type="entry name" value="HTH_TetR"/>
</dbReference>
<evidence type="ECO:0000256" key="3">
    <source>
        <dbReference type="ARBA" id="ARBA00023163"/>
    </source>
</evidence>
<evidence type="ECO:0000313" key="7">
    <source>
        <dbReference type="Proteomes" id="UP000682843"/>
    </source>
</evidence>
<dbReference type="Gene3D" id="1.10.357.10">
    <property type="entry name" value="Tetracycline Repressor, domain 2"/>
    <property type="match status" value="1"/>
</dbReference>
<proteinExistence type="predicted"/>
<dbReference type="PRINTS" id="PR00455">
    <property type="entry name" value="HTHTETR"/>
</dbReference>
<dbReference type="Proteomes" id="UP000682843">
    <property type="component" value="Chromosome"/>
</dbReference>
<evidence type="ECO:0000256" key="1">
    <source>
        <dbReference type="ARBA" id="ARBA00023015"/>
    </source>
</evidence>
<dbReference type="InterPro" id="IPR036271">
    <property type="entry name" value="Tet_transcr_reg_TetR-rel_C_sf"/>
</dbReference>
<dbReference type="InterPro" id="IPR023772">
    <property type="entry name" value="DNA-bd_HTH_TetR-type_CS"/>
</dbReference>
<gene>
    <name evidence="6" type="ORF">RPMA_00080</name>
</gene>
<dbReference type="PANTHER" id="PTHR47506">
    <property type="entry name" value="TRANSCRIPTIONAL REGULATORY PROTEIN"/>
    <property type="match status" value="1"/>
</dbReference>
<dbReference type="PANTHER" id="PTHR47506:SF1">
    <property type="entry name" value="HTH-TYPE TRANSCRIPTIONAL REGULATOR YJDC"/>
    <property type="match status" value="1"/>
</dbReference>
<dbReference type="Gene3D" id="1.10.10.60">
    <property type="entry name" value="Homeodomain-like"/>
    <property type="match status" value="1"/>
</dbReference>
<dbReference type="InterPro" id="IPR009057">
    <property type="entry name" value="Homeodomain-like_sf"/>
</dbReference>
<keyword evidence="7" id="KW-1185">Reference proteome</keyword>
<evidence type="ECO:0000256" key="4">
    <source>
        <dbReference type="PROSITE-ProRule" id="PRU00335"/>
    </source>
</evidence>
<dbReference type="Pfam" id="PF00440">
    <property type="entry name" value="TetR_N"/>
    <property type="match status" value="1"/>
</dbReference>
<feature type="domain" description="HTH tetR-type" evidence="5">
    <location>
        <begin position="20"/>
        <end position="80"/>
    </location>
</feature>
<protein>
    <submittedName>
        <fullName evidence="6">TetR/AcrR family transcriptional regulator</fullName>
    </submittedName>
</protein>
<dbReference type="PROSITE" id="PS50977">
    <property type="entry name" value="HTH_TETR_2"/>
    <property type="match status" value="1"/>
</dbReference>
<dbReference type="SUPFAM" id="SSF48498">
    <property type="entry name" value="Tetracyclin repressor-like, C-terminal domain"/>
    <property type="match status" value="1"/>
</dbReference>